<reference evidence="2" key="2">
    <citation type="journal article" date="2011" name="Proc. Natl. Acad. Sci. U.S.A.">
        <title>Obligate biotrophy features unraveled by the genomic analysis of rust fungi.</title>
        <authorList>
            <person name="Duplessis S."/>
            <person name="Cuomo C.A."/>
            <person name="Lin Y.-C."/>
            <person name="Aerts A."/>
            <person name="Tisserant E."/>
            <person name="Veneault-Fourrey C."/>
            <person name="Joly D.L."/>
            <person name="Hacquard S."/>
            <person name="Amselem J."/>
            <person name="Cantarel B.L."/>
            <person name="Chiu R."/>
            <person name="Coutinho P.M."/>
            <person name="Feau N."/>
            <person name="Field M."/>
            <person name="Frey P."/>
            <person name="Gelhaye E."/>
            <person name="Goldberg J."/>
            <person name="Grabherr M.G."/>
            <person name="Kodira C.D."/>
            <person name="Kohler A."/>
            <person name="Kuees U."/>
            <person name="Lindquist E.A."/>
            <person name="Lucas S.M."/>
            <person name="Mago R."/>
            <person name="Mauceli E."/>
            <person name="Morin E."/>
            <person name="Murat C."/>
            <person name="Pangilinan J.L."/>
            <person name="Park R."/>
            <person name="Pearson M."/>
            <person name="Quesneville H."/>
            <person name="Rouhier N."/>
            <person name="Sakthikumar S."/>
            <person name="Salamov A.A."/>
            <person name="Schmutz J."/>
            <person name="Selles B."/>
            <person name="Shapiro H."/>
            <person name="Tanguay P."/>
            <person name="Tuskan G.A."/>
            <person name="Henrissat B."/>
            <person name="Van de Peer Y."/>
            <person name="Rouze P."/>
            <person name="Ellis J.G."/>
            <person name="Dodds P.N."/>
            <person name="Schein J.E."/>
            <person name="Zhong S."/>
            <person name="Hamelin R.C."/>
            <person name="Grigoriev I.V."/>
            <person name="Szabo L.J."/>
            <person name="Martin F."/>
        </authorList>
    </citation>
    <scope>NUCLEOTIDE SEQUENCE [LARGE SCALE GENOMIC DNA]</scope>
    <source>
        <strain evidence="2">CRL 75-36-700-3 / race SCCL</strain>
    </source>
</reference>
<organism evidence="1 2">
    <name type="scientific">Puccinia graminis f. sp. tritici (strain CRL 75-36-700-3 / race SCCL)</name>
    <name type="common">Black stem rust fungus</name>
    <dbReference type="NCBI Taxonomy" id="418459"/>
    <lineage>
        <taxon>Eukaryota</taxon>
        <taxon>Fungi</taxon>
        <taxon>Dikarya</taxon>
        <taxon>Basidiomycota</taxon>
        <taxon>Pucciniomycotina</taxon>
        <taxon>Pucciniomycetes</taxon>
        <taxon>Pucciniales</taxon>
        <taxon>Pucciniaceae</taxon>
        <taxon>Puccinia</taxon>
    </lineage>
</organism>
<gene>
    <name evidence="1" type="ORF">PGTG_20092</name>
</gene>
<dbReference type="InParanoid" id="E3NX93"/>
<dbReference type="VEuPathDB" id="FungiDB:PGTG_20092"/>
<evidence type="ECO:0000313" key="2">
    <source>
        <dbReference type="Proteomes" id="UP000008783"/>
    </source>
</evidence>
<protein>
    <submittedName>
        <fullName evidence="1">Uncharacterized protein</fullName>
    </submittedName>
</protein>
<dbReference type="HOGENOM" id="CLU_2307419_0_0_1"/>
<reference key="1">
    <citation type="submission" date="2007-01" db="EMBL/GenBank/DDBJ databases">
        <title>The Genome Sequence of Puccinia graminis f. sp. tritici Strain CRL 75-36-700-3.</title>
        <authorList>
            <consortium name="The Broad Institute Genome Sequencing Platform"/>
            <person name="Birren B."/>
            <person name="Lander E."/>
            <person name="Galagan J."/>
            <person name="Nusbaum C."/>
            <person name="Devon K."/>
            <person name="Cuomo C."/>
            <person name="Jaffe D."/>
            <person name="Butler J."/>
            <person name="Alvarez P."/>
            <person name="Gnerre S."/>
            <person name="Grabherr M."/>
            <person name="Mauceli E."/>
            <person name="Brockman W."/>
            <person name="Young S."/>
            <person name="LaButti K."/>
            <person name="Sykes S."/>
            <person name="DeCaprio D."/>
            <person name="Crawford M."/>
            <person name="Koehrsen M."/>
            <person name="Engels R."/>
            <person name="Montgomery P."/>
            <person name="Pearson M."/>
            <person name="Howarth C."/>
            <person name="Larson L."/>
            <person name="White J."/>
            <person name="Zeng Q."/>
            <person name="Kodira C."/>
            <person name="Yandava C."/>
            <person name="Alvarado L."/>
            <person name="O'Leary S."/>
            <person name="Szabo L."/>
            <person name="Dean R."/>
            <person name="Schein J."/>
        </authorList>
    </citation>
    <scope>NUCLEOTIDE SEQUENCE</scope>
    <source>
        <strain>CRL 75-36-700-3</strain>
    </source>
</reference>
<evidence type="ECO:0000313" key="1">
    <source>
        <dbReference type="EMBL" id="EFP94192.1"/>
    </source>
</evidence>
<dbReference type="AlphaFoldDB" id="E3NX93"/>
<dbReference type="RefSeq" id="XP_003338611.1">
    <property type="nucleotide sequence ID" value="XM_003338563.1"/>
</dbReference>
<name>E3NX93_PUCGT</name>
<dbReference type="Proteomes" id="UP000008783">
    <property type="component" value="Unassembled WGS sequence"/>
</dbReference>
<keyword evidence="2" id="KW-1185">Reference proteome</keyword>
<sequence length="100" mass="11178">MPEVNTPVIAVCHGAGDPFISSHLISHSREQSVVWGCYFRELDDAGSDYPGYRGLVVETGNETDCPTSVIFRFAEVDWGSLHYIWVRVSKGLYLLLICLN</sequence>
<dbReference type="GeneID" id="10527281"/>
<dbReference type="KEGG" id="pgr:PGTG_20092"/>
<dbReference type="EMBL" id="DS989923">
    <property type="protein sequence ID" value="EFP94192.1"/>
    <property type="molecule type" value="Genomic_DNA"/>
</dbReference>
<accession>E3NX93</accession>
<proteinExistence type="predicted"/>